<name>A0A507E379_9FUNG</name>
<feature type="compositionally biased region" description="Low complexity" evidence="7">
    <location>
        <begin position="48"/>
        <end position="62"/>
    </location>
</feature>
<keyword evidence="3 6" id="KW-0694">RNA-binding</keyword>
<dbReference type="CDD" id="cd12263">
    <property type="entry name" value="RRM_ABT1_like"/>
    <property type="match status" value="1"/>
</dbReference>
<comment type="similarity">
    <text evidence="2">Belongs to the ESF2/ABP1 family.</text>
</comment>
<dbReference type="Proteomes" id="UP000318582">
    <property type="component" value="Unassembled WGS sequence"/>
</dbReference>
<dbReference type="PROSITE" id="PS50102">
    <property type="entry name" value="RRM"/>
    <property type="match status" value="1"/>
</dbReference>
<evidence type="ECO:0000259" key="8">
    <source>
        <dbReference type="PROSITE" id="PS50102"/>
    </source>
</evidence>
<dbReference type="GO" id="GO:0000472">
    <property type="term" value="P:endonucleolytic cleavage to generate mature 5'-end of SSU-rRNA from (SSU-rRNA, 5.8S rRNA, LSU-rRNA)"/>
    <property type="evidence" value="ECO:0007669"/>
    <property type="project" value="TreeGrafter"/>
</dbReference>
<dbReference type="InterPro" id="IPR035979">
    <property type="entry name" value="RBD_domain_sf"/>
</dbReference>
<dbReference type="STRING" id="109895.A0A507E379"/>
<proteinExistence type="inferred from homology"/>
<evidence type="ECO:0000256" key="7">
    <source>
        <dbReference type="SAM" id="MobiDB-lite"/>
    </source>
</evidence>
<dbReference type="GO" id="GO:0003723">
    <property type="term" value="F:RNA binding"/>
    <property type="evidence" value="ECO:0007669"/>
    <property type="project" value="UniProtKB-UniRule"/>
</dbReference>
<dbReference type="GO" id="GO:0034462">
    <property type="term" value="P:small-subunit processome assembly"/>
    <property type="evidence" value="ECO:0007669"/>
    <property type="project" value="TreeGrafter"/>
</dbReference>
<dbReference type="AlphaFoldDB" id="A0A507E379"/>
<evidence type="ECO:0000256" key="2">
    <source>
        <dbReference type="ARBA" id="ARBA00005819"/>
    </source>
</evidence>
<dbReference type="EMBL" id="QEAQ01000038">
    <property type="protein sequence ID" value="TPX58296.1"/>
    <property type="molecule type" value="Genomic_DNA"/>
</dbReference>
<feature type="compositionally biased region" description="Polar residues" evidence="7">
    <location>
        <begin position="28"/>
        <end position="41"/>
    </location>
</feature>
<dbReference type="InterPro" id="IPR039119">
    <property type="entry name" value="ABT1/Esf2"/>
</dbReference>
<keyword evidence="4" id="KW-0539">Nucleus</keyword>
<comment type="subcellular location">
    <subcellularLocation>
        <location evidence="1">Nucleus</location>
        <location evidence="1">Nucleolus</location>
    </subcellularLocation>
</comment>
<evidence type="ECO:0000256" key="6">
    <source>
        <dbReference type="PROSITE-ProRule" id="PRU00176"/>
    </source>
</evidence>
<evidence type="ECO:0000256" key="3">
    <source>
        <dbReference type="ARBA" id="ARBA00022884"/>
    </source>
</evidence>
<organism evidence="9 10">
    <name type="scientific">Powellomyces hirtus</name>
    <dbReference type="NCBI Taxonomy" id="109895"/>
    <lineage>
        <taxon>Eukaryota</taxon>
        <taxon>Fungi</taxon>
        <taxon>Fungi incertae sedis</taxon>
        <taxon>Chytridiomycota</taxon>
        <taxon>Chytridiomycota incertae sedis</taxon>
        <taxon>Chytridiomycetes</taxon>
        <taxon>Spizellomycetales</taxon>
        <taxon>Powellomycetaceae</taxon>
        <taxon>Powellomyces</taxon>
    </lineage>
</organism>
<sequence length="419" mass="46288">MVRYKRRKQPPAAEKAGGDQNWIEVEATVSSATPTKPTPTFSPAIAETTTTSTTVVGPTKGTLSRSDIIARTLAADDDDDEDNGANVDDDDDDDEEEEEGMYLRRTTKTTADSRFQMSSDEEDEADDDDEQGEDGNGSNAAAGSADDDDKEGTGVEDEGEPEIGSSIEGSSQPPAKRVRGPKPLTAAALLKHEQKVARTGVVYLSRIPPFMRPTKLRSLLSKYGKLGRIYLAPESAAVAARRKKYRNNKRENYTEGWVEFEDKSVARAVAGHLNGNPIGGKKRNFYYDDLWNLKYLPRFKWNHLTEQIAYELKVRDQKLKTEMNAAKKETKEYVKNVGRAKMVQAIEERKLEKKRKAVEDAGGDTPATSHQPSTEDATKAIRRQFKQRKVVDSESVATNSHSRPASSGKKAAVLAKLFG</sequence>
<feature type="compositionally biased region" description="Acidic residues" evidence="7">
    <location>
        <begin position="75"/>
        <end position="100"/>
    </location>
</feature>
<protein>
    <recommendedName>
        <fullName evidence="5">18S rRNA factor 2</fullName>
    </recommendedName>
</protein>
<dbReference type="PANTHER" id="PTHR12311:SF7">
    <property type="entry name" value="ACTIVATOR OF BASAL TRANSCRIPTION 1"/>
    <property type="match status" value="1"/>
</dbReference>
<gene>
    <name evidence="9" type="ORF">PhCBS80983_g03238</name>
</gene>
<dbReference type="PANTHER" id="PTHR12311">
    <property type="entry name" value="ACTIVATOR OF BASAL TRANSCRIPTION 1"/>
    <property type="match status" value="1"/>
</dbReference>
<evidence type="ECO:0000313" key="10">
    <source>
        <dbReference type="Proteomes" id="UP000318582"/>
    </source>
</evidence>
<feature type="domain" description="RRM" evidence="8">
    <location>
        <begin position="200"/>
        <end position="282"/>
    </location>
</feature>
<evidence type="ECO:0000313" key="9">
    <source>
        <dbReference type="EMBL" id="TPX58296.1"/>
    </source>
</evidence>
<accession>A0A507E379</accession>
<dbReference type="InterPro" id="IPR034353">
    <property type="entry name" value="ABT1/ESF2_RRM"/>
</dbReference>
<comment type="caution">
    <text evidence="9">The sequence shown here is derived from an EMBL/GenBank/DDBJ whole genome shotgun (WGS) entry which is preliminary data.</text>
</comment>
<feature type="compositionally biased region" description="Acidic residues" evidence="7">
    <location>
        <begin position="119"/>
        <end position="133"/>
    </location>
</feature>
<dbReference type="InterPro" id="IPR012677">
    <property type="entry name" value="Nucleotide-bd_a/b_plait_sf"/>
</dbReference>
<dbReference type="SUPFAM" id="SSF54928">
    <property type="entry name" value="RNA-binding domain, RBD"/>
    <property type="match status" value="1"/>
</dbReference>
<dbReference type="GO" id="GO:0000447">
    <property type="term" value="P:endonucleolytic cleavage in ITS1 to separate SSU-rRNA from 5.8S rRNA and LSU-rRNA from tricistronic rRNA transcript (SSU-rRNA, 5.8S rRNA, LSU-rRNA)"/>
    <property type="evidence" value="ECO:0007669"/>
    <property type="project" value="TreeGrafter"/>
</dbReference>
<evidence type="ECO:0000256" key="4">
    <source>
        <dbReference type="ARBA" id="ARBA00023242"/>
    </source>
</evidence>
<dbReference type="GO" id="GO:0000480">
    <property type="term" value="P:endonucleolytic cleavage in 5'-ETS of tricistronic rRNA transcript (SSU-rRNA, 5.8S rRNA, LSU-rRNA)"/>
    <property type="evidence" value="ECO:0007669"/>
    <property type="project" value="TreeGrafter"/>
</dbReference>
<dbReference type="GO" id="GO:0005730">
    <property type="term" value="C:nucleolus"/>
    <property type="evidence" value="ECO:0007669"/>
    <property type="project" value="UniProtKB-SubCell"/>
</dbReference>
<keyword evidence="10" id="KW-1185">Reference proteome</keyword>
<dbReference type="Gene3D" id="3.30.70.330">
    <property type="match status" value="1"/>
</dbReference>
<dbReference type="InterPro" id="IPR000504">
    <property type="entry name" value="RRM_dom"/>
</dbReference>
<feature type="compositionally biased region" description="Polar residues" evidence="7">
    <location>
        <begin position="366"/>
        <end position="375"/>
    </location>
</feature>
<feature type="region of interest" description="Disordered" evidence="7">
    <location>
        <begin position="1"/>
        <end position="180"/>
    </location>
</feature>
<evidence type="ECO:0000256" key="5">
    <source>
        <dbReference type="ARBA" id="ARBA00032634"/>
    </source>
</evidence>
<feature type="compositionally biased region" description="Low complexity" evidence="7">
    <location>
        <begin position="162"/>
        <end position="174"/>
    </location>
</feature>
<reference evidence="9 10" key="1">
    <citation type="journal article" date="2019" name="Sci. Rep.">
        <title>Comparative genomics of chytrid fungi reveal insights into the obligate biotrophic and pathogenic lifestyle of Synchytrium endobioticum.</title>
        <authorList>
            <person name="van de Vossenberg B.T.L.H."/>
            <person name="Warris S."/>
            <person name="Nguyen H.D.T."/>
            <person name="van Gent-Pelzer M.P.E."/>
            <person name="Joly D.L."/>
            <person name="van de Geest H.C."/>
            <person name="Bonants P.J.M."/>
            <person name="Smith D.S."/>
            <person name="Levesque C.A."/>
            <person name="van der Lee T.A.J."/>
        </authorList>
    </citation>
    <scope>NUCLEOTIDE SEQUENCE [LARGE SCALE GENOMIC DNA]</scope>
    <source>
        <strain evidence="9 10">CBS 809.83</strain>
    </source>
</reference>
<feature type="compositionally biased region" description="Acidic residues" evidence="7">
    <location>
        <begin position="145"/>
        <end position="161"/>
    </location>
</feature>
<feature type="compositionally biased region" description="Polar residues" evidence="7">
    <location>
        <begin position="395"/>
        <end position="405"/>
    </location>
</feature>
<evidence type="ECO:0000256" key="1">
    <source>
        <dbReference type="ARBA" id="ARBA00004604"/>
    </source>
</evidence>
<feature type="region of interest" description="Disordered" evidence="7">
    <location>
        <begin position="352"/>
        <end position="419"/>
    </location>
</feature>
<feature type="compositionally biased region" description="Polar residues" evidence="7">
    <location>
        <begin position="108"/>
        <end position="118"/>
    </location>
</feature>